<sequence length="168" mass="18578">MLSTTTTSTDPLQRRFGTSHRLPRALRLEAEGMEWELFSTIYCPTPDIRISQLQGHGPRTERLGAERLGAEEFGAELLITSKTQPPQHRHHTVRAHGAVSACSQILAAHGRYVEVRSFHQMDIFEATCTIVQVSHQYLPRSAWACGFGSTPENSIAAAMSSAAQRIHG</sequence>
<gene>
    <name evidence="1" type="ORF">L1O03_08600</name>
</gene>
<dbReference type="RefSeq" id="WP_236119372.1">
    <property type="nucleotide sequence ID" value="NZ_JAKGSI010000004.1"/>
</dbReference>
<dbReference type="AlphaFoldDB" id="A0A9X1QRU8"/>
<dbReference type="Proteomes" id="UP001139336">
    <property type="component" value="Unassembled WGS sequence"/>
</dbReference>
<dbReference type="EMBL" id="JAKGSI010000004">
    <property type="protein sequence ID" value="MCF4007232.1"/>
    <property type="molecule type" value="Genomic_DNA"/>
</dbReference>
<accession>A0A9X1QRU8</accession>
<reference evidence="1" key="1">
    <citation type="submission" date="2022-01" db="EMBL/GenBank/DDBJ databases">
        <title>Corynebacterium sp. nov isolated from isolated from the feces of the greater white-fronted geese (Anser albifrons) at Poyang Lake, PR China.</title>
        <authorList>
            <person name="Liu Q."/>
        </authorList>
    </citation>
    <scope>NUCLEOTIDE SEQUENCE</scope>
    <source>
        <strain evidence="1">JCM 32435</strain>
    </source>
</reference>
<proteinExistence type="predicted"/>
<name>A0A9X1QRU8_9CORY</name>
<evidence type="ECO:0000313" key="2">
    <source>
        <dbReference type="Proteomes" id="UP001139336"/>
    </source>
</evidence>
<comment type="caution">
    <text evidence="1">The sequence shown here is derived from an EMBL/GenBank/DDBJ whole genome shotgun (WGS) entry which is preliminary data.</text>
</comment>
<protein>
    <submittedName>
        <fullName evidence="1">Acetyl-CoA acetyltransferase</fullName>
    </submittedName>
</protein>
<keyword evidence="2" id="KW-1185">Reference proteome</keyword>
<organism evidence="1 2">
    <name type="scientific">Corynebacterium uropygiale</name>
    <dbReference type="NCBI Taxonomy" id="1775911"/>
    <lineage>
        <taxon>Bacteria</taxon>
        <taxon>Bacillati</taxon>
        <taxon>Actinomycetota</taxon>
        <taxon>Actinomycetes</taxon>
        <taxon>Mycobacteriales</taxon>
        <taxon>Corynebacteriaceae</taxon>
        <taxon>Corynebacterium</taxon>
    </lineage>
</organism>
<evidence type="ECO:0000313" key="1">
    <source>
        <dbReference type="EMBL" id="MCF4007232.1"/>
    </source>
</evidence>